<dbReference type="OrthoDB" id="408631at2759"/>
<feature type="signal peptide" evidence="2">
    <location>
        <begin position="1"/>
        <end position="21"/>
    </location>
</feature>
<gene>
    <name evidence="4" type="ORF">L486_05352</name>
</gene>
<dbReference type="InterPro" id="IPR002018">
    <property type="entry name" value="CarbesteraseB"/>
</dbReference>
<name>A0A1B9ILR2_9TREE</name>
<dbReference type="PANTHER" id="PTHR45570:SF1">
    <property type="entry name" value="CARBOXYLIC ESTER HYDROLASE"/>
    <property type="match status" value="1"/>
</dbReference>
<dbReference type="Pfam" id="PF00135">
    <property type="entry name" value="COesterase"/>
    <property type="match status" value="1"/>
</dbReference>
<keyword evidence="5" id="KW-1185">Reference proteome</keyword>
<dbReference type="AlphaFoldDB" id="A0A1B9ILR2"/>
<feature type="chain" id="PRO_5008628731" description="Carboxylesterase type B domain-containing protein" evidence="2">
    <location>
        <begin position="22"/>
        <end position="589"/>
    </location>
</feature>
<dbReference type="PROSITE" id="PS01173">
    <property type="entry name" value="LIPASE_GDXG_HIS"/>
    <property type="match status" value="1"/>
</dbReference>
<keyword evidence="2" id="KW-0732">Signal</keyword>
<evidence type="ECO:0000256" key="1">
    <source>
        <dbReference type="ARBA" id="ARBA00010515"/>
    </source>
</evidence>
<dbReference type="Proteomes" id="UP000092583">
    <property type="component" value="Unassembled WGS sequence"/>
</dbReference>
<dbReference type="Gene3D" id="3.40.50.1820">
    <property type="entry name" value="alpha/beta hydrolase"/>
    <property type="match status" value="1"/>
</dbReference>
<dbReference type="STRING" id="1331196.A0A1B9ILR2"/>
<dbReference type="InterPro" id="IPR029058">
    <property type="entry name" value="AB_hydrolase_fold"/>
</dbReference>
<evidence type="ECO:0000256" key="2">
    <source>
        <dbReference type="SAM" id="SignalP"/>
    </source>
</evidence>
<proteinExistence type="inferred from homology"/>
<evidence type="ECO:0000313" key="5">
    <source>
        <dbReference type="Proteomes" id="UP000092583"/>
    </source>
</evidence>
<evidence type="ECO:0000259" key="3">
    <source>
        <dbReference type="Pfam" id="PF00135"/>
    </source>
</evidence>
<evidence type="ECO:0000313" key="4">
    <source>
        <dbReference type="EMBL" id="OCF56502.1"/>
    </source>
</evidence>
<dbReference type="SUPFAM" id="SSF53474">
    <property type="entry name" value="alpha/beta-Hydrolases"/>
    <property type="match status" value="1"/>
</dbReference>
<reference evidence="5" key="2">
    <citation type="submission" date="2013-12" db="EMBL/GenBank/DDBJ databases">
        <title>Evolution of pathogenesis and genome organization in the Tremellales.</title>
        <authorList>
            <person name="Cuomo C."/>
            <person name="Litvintseva A."/>
            <person name="Heitman J."/>
            <person name="Chen Y."/>
            <person name="Sun S."/>
            <person name="Springer D."/>
            <person name="Dromer F."/>
            <person name="Young S."/>
            <person name="Zeng Q."/>
            <person name="Chapman S."/>
            <person name="Gujja S."/>
            <person name="Saif S."/>
            <person name="Birren B."/>
        </authorList>
    </citation>
    <scope>NUCLEOTIDE SEQUENCE [LARGE SCALE GENOMIC DNA]</scope>
    <source>
        <strain evidence="5">CBS 10435</strain>
    </source>
</reference>
<dbReference type="PANTHER" id="PTHR45570">
    <property type="entry name" value="CARBOXYLIC ESTER HYDROLASE"/>
    <property type="match status" value="1"/>
</dbReference>
<protein>
    <recommendedName>
        <fullName evidence="3">Carboxylesterase type B domain-containing protein</fullName>
    </recommendedName>
</protein>
<reference evidence="4 5" key="1">
    <citation type="submission" date="2013-07" db="EMBL/GenBank/DDBJ databases">
        <title>The Genome Sequence of Kwoniella mangroviensis CBS10435.</title>
        <authorList>
            <consortium name="The Broad Institute Genome Sequencing Platform"/>
            <person name="Cuomo C."/>
            <person name="Litvintseva A."/>
            <person name="Chen Y."/>
            <person name="Heitman J."/>
            <person name="Sun S."/>
            <person name="Springer D."/>
            <person name="Dromer F."/>
            <person name="Young S.K."/>
            <person name="Zeng Q."/>
            <person name="Gargeya S."/>
            <person name="Fitzgerald M."/>
            <person name="Abouelleil A."/>
            <person name="Alvarado L."/>
            <person name="Berlin A.M."/>
            <person name="Chapman S.B."/>
            <person name="Dewar J."/>
            <person name="Goldberg J."/>
            <person name="Griggs A."/>
            <person name="Gujja S."/>
            <person name="Hansen M."/>
            <person name="Howarth C."/>
            <person name="Imamovic A."/>
            <person name="Larimer J."/>
            <person name="McCowan C."/>
            <person name="Murphy C."/>
            <person name="Pearson M."/>
            <person name="Priest M."/>
            <person name="Roberts A."/>
            <person name="Saif S."/>
            <person name="Shea T."/>
            <person name="Sykes S."/>
            <person name="Wortman J."/>
            <person name="Nusbaum C."/>
            <person name="Birren B."/>
        </authorList>
    </citation>
    <scope>NUCLEOTIDE SEQUENCE [LARGE SCALE GENOMIC DNA]</scope>
    <source>
        <strain evidence="4 5">CBS 10435</strain>
    </source>
</reference>
<dbReference type="InterPro" id="IPR002168">
    <property type="entry name" value="Lipase_GDXG_HIS_AS"/>
</dbReference>
<accession>A0A1B9ILR2</accession>
<feature type="domain" description="Carboxylesterase type B" evidence="3">
    <location>
        <begin position="81"/>
        <end position="493"/>
    </location>
</feature>
<dbReference type="EMBL" id="KI669464">
    <property type="protein sequence ID" value="OCF56502.1"/>
    <property type="molecule type" value="Genomic_DNA"/>
</dbReference>
<organism evidence="4 5">
    <name type="scientific">Kwoniella mangroviensis CBS 10435</name>
    <dbReference type="NCBI Taxonomy" id="1331196"/>
    <lineage>
        <taxon>Eukaryota</taxon>
        <taxon>Fungi</taxon>
        <taxon>Dikarya</taxon>
        <taxon>Basidiomycota</taxon>
        <taxon>Agaricomycotina</taxon>
        <taxon>Tremellomycetes</taxon>
        <taxon>Tremellales</taxon>
        <taxon>Cryptococcaceae</taxon>
        <taxon>Kwoniella</taxon>
    </lineage>
</organism>
<dbReference type="GO" id="GO:0016787">
    <property type="term" value="F:hydrolase activity"/>
    <property type="evidence" value="ECO:0007669"/>
    <property type="project" value="InterPro"/>
</dbReference>
<sequence length="589" mass="63829">MITLPFIFLFSYFFFSSPTYSKSPIETTQHCSFTGLGIVAKGLSTSEGACRYTVRYGRAERWGESEFALGDIKNQSFSDLTPSCPQSPGSYVSGNEQNEDCLFATVYIPQSATLLSKLPVFVWLHGGSYITGSASAPGLDGSKLAVQGNIIVVVLQYRLGVLGFLPPSSASSSSDPNLGLRDVTLALKGIQKGIGFVGGDEDRVTIGGQSSGAGLIRALLGVPDAKGLFRAAIIQSDPMASSQNYLDIDVQEPINKCTDLKCLQSIPSASIIAAQNVLLSTAPLMIEGLPISMPIRPTFGNPTLPSDPTVSLFTSPSDLPLWDIPLLITTVANEAGTAVSEIFPAPVTLSQDNYYATLAATIGAERAEILSSSREYCLPNATGYGEGGDVFREKYERAATEGIWTCPNRDVAEQWSRNGGKVWVGQWNKGVTYPSNDNNGYCKSKGRVCHEDDIYPTFGTSPDTSDGVTSLEEDILSYWTSFITTLNPSPSTTKRDNIDCRRSLGEWFSWLWPFKRAIIPQRSSSSSSENWSPYISEDDVLAIGGGQISRCPEGFWGEKAKYDWQLNGKQECGWDQKADVMDNLSLLSL</sequence>
<comment type="similarity">
    <text evidence="1">Belongs to the 'GDXG' lipolytic enzyme family.</text>
</comment>